<dbReference type="InterPro" id="IPR041588">
    <property type="entry name" value="Integrase_H2C2"/>
</dbReference>
<accession>A0A7J6SLX3</accession>
<dbReference type="Gene3D" id="3.30.70.270">
    <property type="match status" value="1"/>
</dbReference>
<dbReference type="AlphaFoldDB" id="A0A7J6SLX3"/>
<evidence type="ECO:0000256" key="2">
    <source>
        <dbReference type="SAM" id="SignalP"/>
    </source>
</evidence>
<feature type="compositionally biased region" description="Low complexity" evidence="1">
    <location>
        <begin position="635"/>
        <end position="656"/>
    </location>
</feature>
<dbReference type="SUPFAM" id="SSF56672">
    <property type="entry name" value="DNA/RNA polymerases"/>
    <property type="match status" value="1"/>
</dbReference>
<dbReference type="InterPro" id="IPR050951">
    <property type="entry name" value="Retrovirus_Pol_polyprotein"/>
</dbReference>
<keyword evidence="5" id="KW-1185">Reference proteome</keyword>
<feature type="chain" id="PRO_5029730125" description="Integrase catalytic domain-containing protein" evidence="2">
    <location>
        <begin position="22"/>
        <end position="1027"/>
    </location>
</feature>
<dbReference type="InterPro" id="IPR043502">
    <property type="entry name" value="DNA/RNA_pol_sf"/>
</dbReference>
<reference evidence="4 5" key="1">
    <citation type="submission" date="2020-04" db="EMBL/GenBank/DDBJ databases">
        <title>Perkinsus olseni comparative genomics.</title>
        <authorList>
            <person name="Bogema D.R."/>
        </authorList>
    </citation>
    <scope>NUCLEOTIDE SEQUENCE [LARGE SCALE GENOMIC DNA]</scope>
    <source>
        <strain evidence="4 5">ATCC PRA-207</strain>
    </source>
</reference>
<dbReference type="SUPFAM" id="SSF53098">
    <property type="entry name" value="Ribonuclease H-like"/>
    <property type="match status" value="1"/>
</dbReference>
<dbReference type="Gene3D" id="1.10.340.70">
    <property type="match status" value="1"/>
</dbReference>
<comment type="caution">
    <text evidence="4">The sequence shown here is derived from an EMBL/GenBank/DDBJ whole genome shotgun (WGS) entry which is preliminary data.</text>
</comment>
<dbReference type="PROSITE" id="PS50994">
    <property type="entry name" value="INTEGRASE"/>
    <property type="match status" value="1"/>
</dbReference>
<feature type="compositionally biased region" description="Polar residues" evidence="1">
    <location>
        <begin position="657"/>
        <end position="666"/>
    </location>
</feature>
<dbReference type="PANTHER" id="PTHR37984">
    <property type="entry name" value="PROTEIN CBG26694"/>
    <property type="match status" value="1"/>
</dbReference>
<feature type="region of interest" description="Disordered" evidence="1">
    <location>
        <begin position="596"/>
        <end position="666"/>
    </location>
</feature>
<dbReference type="InterPro" id="IPR036397">
    <property type="entry name" value="RNaseH_sf"/>
</dbReference>
<feature type="domain" description="Integrase catalytic" evidence="3">
    <location>
        <begin position="772"/>
        <end position="931"/>
    </location>
</feature>
<dbReference type="GO" id="GO:0015074">
    <property type="term" value="P:DNA integration"/>
    <property type="evidence" value="ECO:0007669"/>
    <property type="project" value="InterPro"/>
</dbReference>
<evidence type="ECO:0000313" key="4">
    <source>
        <dbReference type="EMBL" id="KAF4733747.1"/>
    </source>
</evidence>
<dbReference type="InterPro" id="IPR012337">
    <property type="entry name" value="RNaseH-like_sf"/>
</dbReference>
<evidence type="ECO:0000259" key="3">
    <source>
        <dbReference type="PROSITE" id="PS50994"/>
    </source>
</evidence>
<evidence type="ECO:0000313" key="5">
    <source>
        <dbReference type="Proteomes" id="UP000553632"/>
    </source>
</evidence>
<dbReference type="PANTHER" id="PTHR37984:SF5">
    <property type="entry name" value="PROTEIN NYNRIN-LIKE"/>
    <property type="match status" value="1"/>
</dbReference>
<evidence type="ECO:0000256" key="1">
    <source>
        <dbReference type="SAM" id="MobiDB-lite"/>
    </source>
</evidence>
<feature type="signal peptide" evidence="2">
    <location>
        <begin position="1"/>
        <end position="21"/>
    </location>
</feature>
<dbReference type="InterPro" id="IPR001584">
    <property type="entry name" value="Integrase_cat-core"/>
</dbReference>
<proteinExistence type="predicted"/>
<dbReference type="GO" id="GO:0003676">
    <property type="term" value="F:nucleic acid binding"/>
    <property type="evidence" value="ECO:0007669"/>
    <property type="project" value="InterPro"/>
</dbReference>
<sequence>MLIGMDLIVMIGCTLNLLGFADDLQHPINSFFTYGDNHSYTSHSTTKINDIDSSGKLHGPIEYPPPPSGHVVVDTVMTSPWLEITVRKKDDDDDTSPKWFHIDLSNQATSLAFQQQFRRVPEYHWRMKMTTEEGKEQVQQKLDGFIENDMMEIVDNDSRNIFTSNIYAVRGRKRWRPVAPYLNINTMLRSFMSAYKIANPQTKIFQCLNRLRLSESCKLLDIQDAFMRVHIGCNLASMTMIMYKGRTYRFQRMLYGQALAPLTLELIMSYLAKKANKLNDPILSTPVIDSTGDYHVPPLTHYMDDILIFNSRSDFDKLLTNYSLPTTEEPLPEHDFIHTLGILSNQNYIKYNDVKYCQVHHIDSSHLTFSSALSLLAVIVSEPSDVLPLHVLPVKHRLISLVGSSRHTLDKKWSDPLPDEIAILIRSWQTYVKETPLPVIPRRLHPHQRLDLYCDASNQLLCFIGLQNDKIVLQHQTLLTPSESYLHANVLEMYSAFQALTRLVEIESDSTIRFSDVHFHLDSVTAISVLETGRVSSRNKQDGLQKKYLALFNHLRDDHPLHFHYIEGKHNIADAGTRSDLLLKVNGVWAKYHELSSSKPTSSKAAQPIRKRQEDSPTDNLPKKPRITIVRHSTRSTSLPPVTTTTTCPQDPPSTTRSQSLDPPISHSVQPPLNILPYVPLQLQRALTAYDKDDQDRLQVTDPSVQHQLLQLAHQYHHEGQDPTKFRVDQIATWPSLKKDSKAIIDECEICARTQVKRGDHWFKIKPLPRPLPEWPFMKVQLDDLGPRYNKYHALLLIDTLFGYTLALPLDHTPTSDDVIKILRETHQTYGIFPSLVKSDRASYFVKAQTTLSHLPYAPVWEWSSGSQSVGMIERTIKEFNKKIRRCLAHLSIITFEQWSTTITAVTSEINSFPQVSAQGLSPRDLIFRHPAQHPITYKPTPLRISYADIDEIWRTHREKSRQQSYTRISVRDDDILVGDSVYVFNPKATKHQLPFSKPLKVTNITGNSITTDDGVVHHSSHLKKQH</sequence>
<keyword evidence="2" id="KW-0732">Signal</keyword>
<dbReference type="InterPro" id="IPR043128">
    <property type="entry name" value="Rev_trsase/Diguanyl_cyclase"/>
</dbReference>
<name>A0A7J6SLX3_PEROL</name>
<gene>
    <name evidence="4" type="ORF">FOZ63_021818</name>
</gene>
<protein>
    <recommendedName>
        <fullName evidence="3">Integrase catalytic domain-containing protein</fullName>
    </recommendedName>
</protein>
<dbReference type="Gene3D" id="3.10.10.10">
    <property type="entry name" value="HIV Type 1 Reverse Transcriptase, subunit A, domain 1"/>
    <property type="match status" value="1"/>
</dbReference>
<dbReference type="Gene3D" id="3.30.420.10">
    <property type="entry name" value="Ribonuclease H-like superfamily/Ribonuclease H"/>
    <property type="match status" value="1"/>
</dbReference>
<dbReference type="EMBL" id="JABANO010017305">
    <property type="protein sequence ID" value="KAF4733747.1"/>
    <property type="molecule type" value="Genomic_DNA"/>
</dbReference>
<dbReference type="Pfam" id="PF17921">
    <property type="entry name" value="Integrase_H2C2"/>
    <property type="match status" value="1"/>
</dbReference>
<organism evidence="4 5">
    <name type="scientific">Perkinsus olseni</name>
    <name type="common">Perkinsus atlanticus</name>
    <dbReference type="NCBI Taxonomy" id="32597"/>
    <lineage>
        <taxon>Eukaryota</taxon>
        <taxon>Sar</taxon>
        <taxon>Alveolata</taxon>
        <taxon>Perkinsozoa</taxon>
        <taxon>Perkinsea</taxon>
        <taxon>Perkinsida</taxon>
        <taxon>Perkinsidae</taxon>
        <taxon>Perkinsus</taxon>
    </lineage>
</organism>
<dbReference type="Proteomes" id="UP000553632">
    <property type="component" value="Unassembled WGS sequence"/>
</dbReference>